<dbReference type="CDD" id="cd21044">
    <property type="entry name" value="Rab11BD_RAB3IP_like"/>
    <property type="match status" value="1"/>
</dbReference>
<evidence type="ECO:0000313" key="4">
    <source>
        <dbReference type="EMBL" id="KAI9244470.1"/>
    </source>
</evidence>
<accession>A0AAD5JZN6</accession>
<feature type="compositionally biased region" description="Polar residues" evidence="2">
    <location>
        <begin position="306"/>
        <end position="331"/>
    </location>
</feature>
<feature type="compositionally biased region" description="Polar residues" evidence="2">
    <location>
        <begin position="625"/>
        <end position="646"/>
    </location>
</feature>
<evidence type="ECO:0000259" key="3">
    <source>
        <dbReference type="Pfam" id="PF06428"/>
    </source>
</evidence>
<feature type="compositionally biased region" description="Low complexity" evidence="2">
    <location>
        <begin position="61"/>
        <end position="71"/>
    </location>
</feature>
<dbReference type="Proteomes" id="UP001209540">
    <property type="component" value="Unassembled WGS sequence"/>
</dbReference>
<dbReference type="InterPro" id="IPR009449">
    <property type="entry name" value="Sec2_N"/>
</dbReference>
<feature type="compositionally biased region" description="Low complexity" evidence="2">
    <location>
        <begin position="296"/>
        <end position="305"/>
    </location>
</feature>
<keyword evidence="1" id="KW-0175">Coiled coil</keyword>
<feature type="region of interest" description="Disordered" evidence="2">
    <location>
        <begin position="1"/>
        <end position="26"/>
    </location>
</feature>
<organism evidence="4 5">
    <name type="scientific">Phascolomyces articulosus</name>
    <dbReference type="NCBI Taxonomy" id="60185"/>
    <lineage>
        <taxon>Eukaryota</taxon>
        <taxon>Fungi</taxon>
        <taxon>Fungi incertae sedis</taxon>
        <taxon>Mucoromycota</taxon>
        <taxon>Mucoromycotina</taxon>
        <taxon>Mucoromycetes</taxon>
        <taxon>Mucorales</taxon>
        <taxon>Lichtheimiaceae</taxon>
        <taxon>Phascolomyces</taxon>
    </lineage>
</organism>
<protein>
    <recommendedName>
        <fullName evidence="3">GDP/GTP exchange factor Sec2 N-terminal domain-containing protein</fullName>
    </recommendedName>
</protein>
<dbReference type="PANTHER" id="PTHR14430">
    <property type="entry name" value="RABIN3-RELATED"/>
    <property type="match status" value="1"/>
</dbReference>
<evidence type="ECO:0000256" key="2">
    <source>
        <dbReference type="SAM" id="MobiDB-lite"/>
    </source>
</evidence>
<feature type="region of interest" description="Disordered" evidence="2">
    <location>
        <begin position="39"/>
        <end position="114"/>
    </location>
</feature>
<dbReference type="GO" id="GO:0006887">
    <property type="term" value="P:exocytosis"/>
    <property type="evidence" value="ECO:0007669"/>
    <property type="project" value="TreeGrafter"/>
</dbReference>
<reference evidence="4" key="2">
    <citation type="submission" date="2023-02" db="EMBL/GenBank/DDBJ databases">
        <authorList>
            <consortium name="DOE Joint Genome Institute"/>
            <person name="Mondo S.J."/>
            <person name="Chang Y."/>
            <person name="Wang Y."/>
            <person name="Ahrendt S."/>
            <person name="Andreopoulos W."/>
            <person name="Barry K."/>
            <person name="Beard J."/>
            <person name="Benny G.L."/>
            <person name="Blankenship S."/>
            <person name="Bonito G."/>
            <person name="Cuomo C."/>
            <person name="Desiro A."/>
            <person name="Gervers K.A."/>
            <person name="Hundley H."/>
            <person name="Kuo A."/>
            <person name="LaButti K."/>
            <person name="Lang B.F."/>
            <person name="Lipzen A."/>
            <person name="O'Donnell K."/>
            <person name="Pangilinan J."/>
            <person name="Reynolds N."/>
            <person name="Sandor L."/>
            <person name="Smith M.W."/>
            <person name="Tsang A."/>
            <person name="Grigoriev I.V."/>
            <person name="Stajich J.E."/>
            <person name="Spatafora J.W."/>
        </authorList>
    </citation>
    <scope>NUCLEOTIDE SEQUENCE</scope>
    <source>
        <strain evidence="4">RSA 2281</strain>
    </source>
</reference>
<keyword evidence="5" id="KW-1185">Reference proteome</keyword>
<feature type="region of interest" description="Disordered" evidence="2">
    <location>
        <begin position="295"/>
        <end position="335"/>
    </location>
</feature>
<name>A0AAD5JZN6_9FUNG</name>
<gene>
    <name evidence="4" type="ORF">BDA99DRAFT_529052</name>
</gene>
<dbReference type="GO" id="GO:0051286">
    <property type="term" value="C:cell tip"/>
    <property type="evidence" value="ECO:0007669"/>
    <property type="project" value="TreeGrafter"/>
</dbReference>
<reference evidence="4" key="1">
    <citation type="journal article" date="2022" name="IScience">
        <title>Evolution of zygomycete secretomes and the origins of terrestrial fungal ecologies.</title>
        <authorList>
            <person name="Chang Y."/>
            <person name="Wang Y."/>
            <person name="Mondo S."/>
            <person name="Ahrendt S."/>
            <person name="Andreopoulos W."/>
            <person name="Barry K."/>
            <person name="Beard J."/>
            <person name="Benny G.L."/>
            <person name="Blankenship S."/>
            <person name="Bonito G."/>
            <person name="Cuomo C."/>
            <person name="Desiro A."/>
            <person name="Gervers K.A."/>
            <person name="Hundley H."/>
            <person name="Kuo A."/>
            <person name="LaButti K."/>
            <person name="Lang B.F."/>
            <person name="Lipzen A."/>
            <person name="O'Donnell K."/>
            <person name="Pangilinan J."/>
            <person name="Reynolds N."/>
            <person name="Sandor L."/>
            <person name="Smith M.E."/>
            <person name="Tsang A."/>
            <person name="Grigoriev I.V."/>
            <person name="Stajich J.E."/>
            <person name="Spatafora J.W."/>
        </authorList>
    </citation>
    <scope>NUCLEOTIDE SEQUENCE</scope>
    <source>
        <strain evidence="4">RSA 2281</strain>
    </source>
</reference>
<dbReference type="Pfam" id="PF06428">
    <property type="entry name" value="Sec2p"/>
    <property type="match status" value="1"/>
</dbReference>
<feature type="compositionally biased region" description="Low complexity" evidence="2">
    <location>
        <begin position="84"/>
        <end position="103"/>
    </location>
</feature>
<feature type="compositionally biased region" description="Polar residues" evidence="2">
    <location>
        <begin position="1"/>
        <end position="18"/>
    </location>
</feature>
<dbReference type="PANTHER" id="PTHR14430:SF0">
    <property type="entry name" value="SEC2P DOMAIN-CONTAINING PROTEIN"/>
    <property type="match status" value="1"/>
</dbReference>
<evidence type="ECO:0000313" key="5">
    <source>
        <dbReference type="Proteomes" id="UP001209540"/>
    </source>
</evidence>
<proteinExistence type="predicted"/>
<feature type="region of interest" description="Disordered" evidence="2">
    <location>
        <begin position="587"/>
        <end position="657"/>
    </location>
</feature>
<dbReference type="InterPro" id="IPR040351">
    <property type="entry name" value="RAB3IL/RAB3IP/Sec2"/>
</dbReference>
<dbReference type="GO" id="GO:0070319">
    <property type="term" value="C:Golgi to plasma membrane transport vesicle"/>
    <property type="evidence" value="ECO:0007669"/>
    <property type="project" value="TreeGrafter"/>
</dbReference>
<feature type="compositionally biased region" description="Low complexity" evidence="2">
    <location>
        <begin position="598"/>
        <end position="614"/>
    </location>
</feature>
<dbReference type="SUPFAM" id="SSF144284">
    <property type="entry name" value="Sec2 N-terminal region"/>
    <property type="match status" value="1"/>
</dbReference>
<dbReference type="Pfam" id="PF25555">
    <property type="entry name" value="RAB3A-like_C"/>
    <property type="match status" value="1"/>
</dbReference>
<dbReference type="Gene3D" id="6.10.140.910">
    <property type="match status" value="1"/>
</dbReference>
<dbReference type="EMBL" id="JAIXMP010000059">
    <property type="protein sequence ID" value="KAI9244470.1"/>
    <property type="molecule type" value="Genomic_DNA"/>
</dbReference>
<evidence type="ECO:0000256" key="1">
    <source>
        <dbReference type="ARBA" id="ARBA00023054"/>
    </source>
</evidence>
<feature type="compositionally biased region" description="Low complexity" evidence="2">
    <location>
        <begin position="647"/>
        <end position="657"/>
    </location>
</feature>
<feature type="domain" description="GDP/GTP exchange factor Sec2 N-terminal" evidence="3">
    <location>
        <begin position="157"/>
        <end position="294"/>
    </location>
</feature>
<dbReference type="GO" id="GO:0005085">
    <property type="term" value="F:guanyl-nucleotide exchange factor activity"/>
    <property type="evidence" value="ECO:0007669"/>
    <property type="project" value="InterPro"/>
</dbReference>
<dbReference type="AlphaFoldDB" id="A0AAD5JZN6"/>
<sequence length="671" mass="75466">MDKTVNVSTSPVDSNVSPKDQEAPKDIAGVYSRLQAVIEKKGNDPMNPEAKFVPLPPSLPMSPSSSSPTPLRIAPPTTTGMKMSTPRSSSSSDYNNNDNMNDTTRTKDNDEKNDEIIPCSCQSILASKESTTCSLCQREMPIMQELHKERQIHKEEINQLEQRVQEEQTRIARQLEEIEALQVTVSQVEKRLDIKEEEFKALQSDMEMLNDKYVDEIERVAEIQHSKDMVENELEDLSRRLFEEANGMVANEKREKHELEIAQKHLENKLKETQERLAAEQMQLKELRLKMEEMAQEQLQQQQRQSLPSTVSSTRNSLTAADAESTFSNQTDPEHRAVRDLAGILPPSSSSISVTAATENNVLPSPPLSSIPNTVDQILLNEFEEFVKYSASMPLKKLHTISFLKYCQAEDVEPCLRFGANARLSARKISEAIVMNTCFIEETPPGFAEEQAQRPPDMPLRISSSKILLWERINNGGNTQNFIGACQACGRQDHYPLPYRFRTSYFDDWACIDRFCRDRLVAVCEFYVFIRNVRQGYYSSRSTLDLYQEAMRLRLQMFYARMGALPWTLRNLGVKTDELGKATAVPPQIRIPPSVSESSPLPRRTPVPSTSSPTINGRRFDRVNRPTSMDGHTSLPSPSDNKTTDMTITSTATSASTTSAAAAVAATVVIS</sequence>
<comment type="caution">
    <text evidence="4">The sequence shown here is derived from an EMBL/GenBank/DDBJ whole genome shotgun (WGS) entry which is preliminary data.</text>
</comment>